<evidence type="ECO:0000313" key="3">
    <source>
        <dbReference type="Proteomes" id="UP000799291"/>
    </source>
</evidence>
<feature type="transmembrane region" description="Helical" evidence="1">
    <location>
        <begin position="92"/>
        <end position="110"/>
    </location>
</feature>
<keyword evidence="1" id="KW-0812">Transmembrane</keyword>
<organism evidence="2 3">
    <name type="scientific">Lentithecium fluviatile CBS 122367</name>
    <dbReference type="NCBI Taxonomy" id="1168545"/>
    <lineage>
        <taxon>Eukaryota</taxon>
        <taxon>Fungi</taxon>
        <taxon>Dikarya</taxon>
        <taxon>Ascomycota</taxon>
        <taxon>Pezizomycotina</taxon>
        <taxon>Dothideomycetes</taxon>
        <taxon>Pleosporomycetidae</taxon>
        <taxon>Pleosporales</taxon>
        <taxon>Massarineae</taxon>
        <taxon>Lentitheciaceae</taxon>
        <taxon>Lentithecium</taxon>
    </lineage>
</organism>
<keyword evidence="1" id="KW-1133">Transmembrane helix</keyword>
<gene>
    <name evidence="2" type="ORF">K458DRAFT_69569</name>
</gene>
<evidence type="ECO:0000256" key="1">
    <source>
        <dbReference type="SAM" id="Phobius"/>
    </source>
</evidence>
<dbReference type="EMBL" id="MU005570">
    <property type="protein sequence ID" value="KAF2691271.1"/>
    <property type="molecule type" value="Genomic_DNA"/>
</dbReference>
<reference evidence="2" key="1">
    <citation type="journal article" date="2020" name="Stud. Mycol.">
        <title>101 Dothideomycetes genomes: a test case for predicting lifestyles and emergence of pathogens.</title>
        <authorList>
            <person name="Haridas S."/>
            <person name="Albert R."/>
            <person name="Binder M."/>
            <person name="Bloem J."/>
            <person name="Labutti K."/>
            <person name="Salamov A."/>
            <person name="Andreopoulos B."/>
            <person name="Baker S."/>
            <person name="Barry K."/>
            <person name="Bills G."/>
            <person name="Bluhm B."/>
            <person name="Cannon C."/>
            <person name="Castanera R."/>
            <person name="Culley D."/>
            <person name="Daum C."/>
            <person name="Ezra D."/>
            <person name="Gonzalez J."/>
            <person name="Henrissat B."/>
            <person name="Kuo A."/>
            <person name="Liang C."/>
            <person name="Lipzen A."/>
            <person name="Lutzoni F."/>
            <person name="Magnuson J."/>
            <person name="Mondo S."/>
            <person name="Nolan M."/>
            <person name="Ohm R."/>
            <person name="Pangilinan J."/>
            <person name="Park H.-J."/>
            <person name="Ramirez L."/>
            <person name="Alfaro M."/>
            <person name="Sun H."/>
            <person name="Tritt A."/>
            <person name="Yoshinaga Y."/>
            <person name="Zwiers L.-H."/>
            <person name="Turgeon B."/>
            <person name="Goodwin S."/>
            <person name="Spatafora J."/>
            <person name="Crous P."/>
            <person name="Grigoriev I."/>
        </authorList>
    </citation>
    <scope>NUCLEOTIDE SEQUENCE</scope>
    <source>
        <strain evidence="2">CBS 122367</strain>
    </source>
</reference>
<name>A0A6G1JM16_9PLEO</name>
<proteinExistence type="predicted"/>
<accession>A0A6G1JM16</accession>
<dbReference type="AlphaFoldDB" id="A0A6G1JM16"/>
<keyword evidence="1" id="KW-0472">Membrane</keyword>
<evidence type="ECO:0000313" key="2">
    <source>
        <dbReference type="EMBL" id="KAF2691271.1"/>
    </source>
</evidence>
<sequence length="115" mass="13695">MISPILRSQRVRCWWVGRSVAWRNERTRRRCETGGDIHRCTMVFPWASLCHLHRLSMCTIPWVYTISSLDGRLGWSEEYYIALRKMLEWKNTAVSCLFACFVVAGVWYEFSKIDR</sequence>
<keyword evidence="3" id="KW-1185">Reference proteome</keyword>
<protein>
    <submittedName>
        <fullName evidence="2">Uncharacterized protein</fullName>
    </submittedName>
</protein>
<dbReference type="Proteomes" id="UP000799291">
    <property type="component" value="Unassembled WGS sequence"/>
</dbReference>